<dbReference type="EMBL" id="LAZR01053079">
    <property type="protein sequence ID" value="KKK81532.1"/>
    <property type="molecule type" value="Genomic_DNA"/>
</dbReference>
<evidence type="ECO:0000313" key="1">
    <source>
        <dbReference type="EMBL" id="KKK81532.1"/>
    </source>
</evidence>
<protein>
    <submittedName>
        <fullName evidence="1">Uncharacterized protein</fullName>
    </submittedName>
</protein>
<dbReference type="AlphaFoldDB" id="A0A0F8YJG8"/>
<proteinExistence type="predicted"/>
<gene>
    <name evidence="1" type="ORF">LCGC14_2812520</name>
</gene>
<accession>A0A0F8YJG8</accession>
<organism evidence="1">
    <name type="scientific">marine sediment metagenome</name>
    <dbReference type="NCBI Taxonomy" id="412755"/>
    <lineage>
        <taxon>unclassified sequences</taxon>
        <taxon>metagenomes</taxon>
        <taxon>ecological metagenomes</taxon>
    </lineage>
</organism>
<comment type="caution">
    <text evidence="1">The sequence shown here is derived from an EMBL/GenBank/DDBJ whole genome shotgun (WGS) entry which is preliminary data.</text>
</comment>
<reference evidence="1" key="1">
    <citation type="journal article" date="2015" name="Nature">
        <title>Complex archaea that bridge the gap between prokaryotes and eukaryotes.</title>
        <authorList>
            <person name="Spang A."/>
            <person name="Saw J.H."/>
            <person name="Jorgensen S.L."/>
            <person name="Zaremba-Niedzwiedzka K."/>
            <person name="Martijn J."/>
            <person name="Lind A.E."/>
            <person name="van Eijk R."/>
            <person name="Schleper C."/>
            <person name="Guy L."/>
            <person name="Ettema T.J."/>
        </authorList>
    </citation>
    <scope>NUCLEOTIDE SEQUENCE</scope>
</reference>
<feature type="non-terminal residue" evidence="1">
    <location>
        <position position="1"/>
    </location>
</feature>
<name>A0A0F8YJG8_9ZZZZ</name>
<sequence length="132" mass="14473">AKAITHNADEVRLVGLGGTLRRFAKTCVSIERRSGHFDRGIWIENATPETFEIKASVQPAPPDTIQRLPEGSRKDGAKVIFPGPGFPSLRTAAAGDDGQNADLATIDGQQYEIAMVEPWRQHTRYVATRFGQ</sequence>